<evidence type="ECO:0000256" key="4">
    <source>
        <dbReference type="ARBA" id="ARBA00022679"/>
    </source>
</evidence>
<evidence type="ECO:0000313" key="8">
    <source>
        <dbReference type="EMBL" id="BBO20008.1"/>
    </source>
</evidence>
<evidence type="ECO:0000256" key="6">
    <source>
        <dbReference type="RuleBase" id="RU000481"/>
    </source>
</evidence>
<dbReference type="GO" id="GO:0008483">
    <property type="term" value="F:transaminase activity"/>
    <property type="evidence" value="ECO:0007669"/>
    <property type="project" value="UniProtKB-KW"/>
</dbReference>
<dbReference type="GO" id="GO:0006520">
    <property type="term" value="P:amino acid metabolic process"/>
    <property type="evidence" value="ECO:0007669"/>
    <property type="project" value="InterPro"/>
</dbReference>
<dbReference type="PROSITE" id="PS00105">
    <property type="entry name" value="AA_TRANSFER_CLASS_1"/>
    <property type="match status" value="1"/>
</dbReference>
<sequence length="394" mass="42776">MADMNPPALFPAARRMGAIAPFHVMELLGRARELEAAGRSIIHMEVGEPDFPTPPQMVEAATAFIRGGQVFYTPALGIPALREAIARFYAERYAIEVSPERIVVTAGASGALLLALAVLLDPGDELLLPDPGYPCNRHFVRTLEGLPCPLRVGPETDYQPTPEQVAQHWSGRTKGLLVASPANPTGTLIAAPAMADLAACVAQRGGALLVDEIYHGLTYGCDAQTALALSDDAFVINSFSKYFGMTGWRLGWLVAPRRFVREIEKLAQNLFISPSTPAQHAALAAFRPDTIALLEERRSEFAARRDFLLPALRRLGFRIAAEPRGAFYLYADCSTLATDSGAFARELIEQSGVAITPGLDFGENAPLRHLRFAYTVGLEKLEEGVMRLARHLGK</sequence>
<dbReference type="EC" id="2.6.1.-" evidence="6"/>
<keyword evidence="5" id="KW-0663">Pyridoxal phosphate</keyword>
<evidence type="ECO:0000256" key="2">
    <source>
        <dbReference type="ARBA" id="ARBA00007441"/>
    </source>
</evidence>
<evidence type="ECO:0000256" key="3">
    <source>
        <dbReference type="ARBA" id="ARBA00022576"/>
    </source>
</evidence>
<dbReference type="PANTHER" id="PTHR46383:SF2">
    <property type="entry name" value="AMINOTRANSFERASE"/>
    <property type="match status" value="1"/>
</dbReference>
<dbReference type="PRINTS" id="PR00753">
    <property type="entry name" value="ACCSYNTHASE"/>
</dbReference>
<dbReference type="EMBL" id="AP021857">
    <property type="protein sequence ID" value="BBO20008.1"/>
    <property type="molecule type" value="Genomic_DNA"/>
</dbReference>
<organism evidence="8 9">
    <name type="scientific">Candidatus Desulfobacillus denitrificans</name>
    <dbReference type="NCBI Taxonomy" id="2608985"/>
    <lineage>
        <taxon>Bacteria</taxon>
        <taxon>Pseudomonadati</taxon>
        <taxon>Pseudomonadota</taxon>
        <taxon>Betaproteobacteria</taxon>
        <taxon>Candidatus Desulfobacillus</taxon>
    </lineage>
</organism>
<gene>
    <name evidence="8" type="ORF">DSYM_07070</name>
</gene>
<name>A0A809QZR0_9PROT</name>
<evidence type="ECO:0000259" key="7">
    <source>
        <dbReference type="Pfam" id="PF00155"/>
    </source>
</evidence>
<dbReference type="InterPro" id="IPR015421">
    <property type="entry name" value="PyrdxlP-dep_Trfase_major"/>
</dbReference>
<accession>A0A809QZR0</accession>
<dbReference type="Gene3D" id="3.40.640.10">
    <property type="entry name" value="Type I PLP-dependent aspartate aminotransferase-like (Major domain)"/>
    <property type="match status" value="1"/>
</dbReference>
<comment type="similarity">
    <text evidence="2 6">Belongs to the class-I pyridoxal-phosphate-dependent aminotransferase family.</text>
</comment>
<dbReference type="GO" id="GO:0030170">
    <property type="term" value="F:pyridoxal phosphate binding"/>
    <property type="evidence" value="ECO:0007669"/>
    <property type="project" value="InterPro"/>
</dbReference>
<dbReference type="InterPro" id="IPR004838">
    <property type="entry name" value="NHTrfase_class1_PyrdxlP-BS"/>
</dbReference>
<keyword evidence="4 6" id="KW-0808">Transferase</keyword>
<dbReference type="Proteomes" id="UP000662914">
    <property type="component" value="Chromosome"/>
</dbReference>
<dbReference type="NCBIfam" id="NF006514">
    <property type="entry name" value="PRK08960.1"/>
    <property type="match status" value="1"/>
</dbReference>
<evidence type="ECO:0000313" key="9">
    <source>
        <dbReference type="Proteomes" id="UP000662914"/>
    </source>
</evidence>
<evidence type="ECO:0000256" key="1">
    <source>
        <dbReference type="ARBA" id="ARBA00001933"/>
    </source>
</evidence>
<dbReference type="Pfam" id="PF00155">
    <property type="entry name" value="Aminotran_1_2"/>
    <property type="match status" value="1"/>
</dbReference>
<dbReference type="InterPro" id="IPR004839">
    <property type="entry name" value="Aminotransferase_I/II_large"/>
</dbReference>
<dbReference type="CDD" id="cd00609">
    <property type="entry name" value="AAT_like"/>
    <property type="match status" value="1"/>
</dbReference>
<reference evidence="8" key="1">
    <citation type="journal article" name="DNA Res.">
        <title>The physiological potential of anammox bacteria as revealed by their core genome structure.</title>
        <authorList>
            <person name="Okubo T."/>
            <person name="Toyoda A."/>
            <person name="Fukuhara K."/>
            <person name="Uchiyama I."/>
            <person name="Harigaya Y."/>
            <person name="Kuroiwa M."/>
            <person name="Suzuki T."/>
            <person name="Murakami Y."/>
            <person name="Suwa Y."/>
            <person name="Takami H."/>
        </authorList>
    </citation>
    <scope>NUCLEOTIDE SEQUENCE</scope>
    <source>
        <strain evidence="8">317325-3</strain>
    </source>
</reference>
<keyword evidence="3 6" id="KW-0032">Aminotransferase</keyword>
<feature type="domain" description="Aminotransferase class I/classII large" evidence="7">
    <location>
        <begin position="41"/>
        <end position="387"/>
    </location>
</feature>
<proteinExistence type="inferred from homology"/>
<comment type="cofactor">
    <cofactor evidence="1 6">
        <name>pyridoxal 5'-phosphate</name>
        <dbReference type="ChEBI" id="CHEBI:597326"/>
    </cofactor>
</comment>
<dbReference type="PANTHER" id="PTHR46383">
    <property type="entry name" value="ASPARTATE AMINOTRANSFERASE"/>
    <property type="match status" value="1"/>
</dbReference>
<dbReference type="NCBIfam" id="NF005601">
    <property type="entry name" value="PRK07337.1"/>
    <property type="match status" value="1"/>
</dbReference>
<evidence type="ECO:0000256" key="5">
    <source>
        <dbReference type="ARBA" id="ARBA00022898"/>
    </source>
</evidence>
<dbReference type="InterPro" id="IPR050596">
    <property type="entry name" value="AspAT/PAT-like"/>
</dbReference>
<dbReference type="SUPFAM" id="SSF53383">
    <property type="entry name" value="PLP-dependent transferases"/>
    <property type="match status" value="1"/>
</dbReference>
<dbReference type="KEGG" id="ddz:DSYM_07070"/>
<dbReference type="AlphaFoldDB" id="A0A809QZR0"/>
<protein>
    <recommendedName>
        <fullName evidence="6">Aminotransferase</fullName>
        <ecNumber evidence="6">2.6.1.-</ecNumber>
    </recommendedName>
</protein>
<dbReference type="InterPro" id="IPR015424">
    <property type="entry name" value="PyrdxlP-dep_Trfase"/>
</dbReference>